<reference evidence="1" key="1">
    <citation type="submission" date="2021-08" db="EMBL/GenBank/DDBJ databases">
        <title>Comparative analyses of Brucepasteria parasyntrophica and Teretinema zuelzerae.</title>
        <authorList>
            <person name="Song Y."/>
            <person name="Brune A."/>
        </authorList>
    </citation>
    <scope>NUCLEOTIDE SEQUENCE</scope>
    <source>
        <strain evidence="1">DSM 1903</strain>
    </source>
</reference>
<sequence length="199" mass="22433">MILRINGEMIDFTPENEATLGEVLGSLESECERSCQTITNIKIDGNIIPAEHLDEVFSRKPESVQSIELETINGDHIRTLLAESGATLLAFIPRLEQIPVELQTGKDMEVMESINAFSLELQNLYRLLPLMPLTGIQYEEVLFEDRPIHECPNLLSPLLEDLLSALKENDTIMIGDISEYELAPRISRLGETLSQLRQK</sequence>
<dbReference type="Proteomes" id="UP001198163">
    <property type="component" value="Unassembled WGS sequence"/>
</dbReference>
<accession>A0AAE3EJW4</accession>
<protein>
    <submittedName>
        <fullName evidence="1">Uncharacterized protein</fullName>
    </submittedName>
</protein>
<evidence type="ECO:0000313" key="2">
    <source>
        <dbReference type="Proteomes" id="UP001198163"/>
    </source>
</evidence>
<dbReference type="AlphaFoldDB" id="A0AAE3EJW4"/>
<proteinExistence type="predicted"/>
<comment type="caution">
    <text evidence="1">The sequence shown here is derived from an EMBL/GenBank/DDBJ whole genome shotgun (WGS) entry which is preliminary data.</text>
</comment>
<dbReference type="RefSeq" id="WP_230755504.1">
    <property type="nucleotide sequence ID" value="NZ_JAINWA010000003.1"/>
</dbReference>
<keyword evidence="2" id="KW-1185">Reference proteome</keyword>
<gene>
    <name evidence="1" type="ORF">K7J14_09180</name>
</gene>
<dbReference type="EMBL" id="JAINWA010000003">
    <property type="protein sequence ID" value="MCD1654874.1"/>
    <property type="molecule type" value="Genomic_DNA"/>
</dbReference>
<evidence type="ECO:0000313" key="1">
    <source>
        <dbReference type="EMBL" id="MCD1654874.1"/>
    </source>
</evidence>
<name>A0AAE3EJW4_9SPIR</name>
<organism evidence="1 2">
    <name type="scientific">Teretinema zuelzerae</name>
    <dbReference type="NCBI Taxonomy" id="156"/>
    <lineage>
        <taxon>Bacteria</taxon>
        <taxon>Pseudomonadati</taxon>
        <taxon>Spirochaetota</taxon>
        <taxon>Spirochaetia</taxon>
        <taxon>Spirochaetales</taxon>
        <taxon>Treponemataceae</taxon>
        <taxon>Teretinema</taxon>
    </lineage>
</organism>